<dbReference type="GO" id="GO:0042364">
    <property type="term" value="P:water-soluble vitamin biosynthetic process"/>
    <property type="evidence" value="ECO:0007669"/>
    <property type="project" value="UniProtKB-ARBA"/>
</dbReference>
<feature type="binding site" evidence="8">
    <location>
        <position position="159"/>
    </location>
    <ligand>
        <name>(3R)-3-methyl-D-ornithine</name>
        <dbReference type="ChEBI" id="CHEBI:64642"/>
    </ligand>
</feature>
<evidence type="ECO:0000256" key="2">
    <source>
        <dbReference type="ARBA" id="ARBA00022691"/>
    </source>
</evidence>
<comment type="cofactor">
    <cofactor evidence="7">
        <name>[4Fe-4S] cluster</name>
        <dbReference type="ChEBI" id="CHEBI:49883"/>
    </cofactor>
    <text evidence="7">Binds 1 [4Fe-4S] cluster. The cluster is coordinated with 3 cysteines and an exchangeable S-adenosyl-L-methionine.</text>
</comment>
<dbReference type="GO" id="GO:0051539">
    <property type="term" value="F:4 iron, 4 sulfur cluster binding"/>
    <property type="evidence" value="ECO:0007669"/>
    <property type="project" value="UniProtKB-KW"/>
</dbReference>
<dbReference type="InterPro" id="IPR006638">
    <property type="entry name" value="Elp3/MiaA/NifB-like_rSAM"/>
</dbReference>
<evidence type="ECO:0000313" key="12">
    <source>
        <dbReference type="Proteomes" id="UP000295500"/>
    </source>
</evidence>
<name>A0A4R6QG47_9FIRM</name>
<dbReference type="PANTHER" id="PTHR43726:SF1">
    <property type="entry name" value="BIOTIN SYNTHASE"/>
    <property type="match status" value="1"/>
</dbReference>
<accession>A0A4R6QG47</accession>
<dbReference type="AlphaFoldDB" id="A0A4R6QG47"/>
<comment type="caution">
    <text evidence="11">The sequence shown here is derived from an EMBL/GenBank/DDBJ whole genome shotgun (WGS) entry which is preliminary data.</text>
</comment>
<keyword evidence="12" id="KW-1185">Reference proteome</keyword>
<dbReference type="InterPro" id="IPR034422">
    <property type="entry name" value="HydE/PylB-like"/>
</dbReference>
<dbReference type="InterPro" id="IPR058240">
    <property type="entry name" value="rSAM_sf"/>
</dbReference>
<dbReference type="RefSeq" id="WP_133527388.1">
    <property type="nucleotide sequence ID" value="NZ_SNXO01000001.1"/>
</dbReference>
<feature type="binding site" evidence="8">
    <location>
        <position position="184"/>
    </location>
    <ligand>
        <name>S-adenosyl-L-methionine</name>
        <dbReference type="ChEBI" id="CHEBI:59789"/>
    </ligand>
</feature>
<keyword evidence="4 7" id="KW-0408">Iron</keyword>
<feature type="domain" description="Radical SAM core" evidence="10">
    <location>
        <begin position="70"/>
        <end position="292"/>
    </location>
</feature>
<dbReference type="PANTHER" id="PTHR43726">
    <property type="entry name" value="3-METHYLORNITHINE SYNTHASE"/>
    <property type="match status" value="1"/>
</dbReference>
<comment type="cofactor">
    <cofactor evidence="6">
        <name>[2Fe-2S] cluster</name>
        <dbReference type="ChEBI" id="CHEBI:190135"/>
    </cofactor>
</comment>
<protein>
    <submittedName>
        <fullName evidence="11">Biotin synthase</fullName>
    </submittedName>
</protein>
<dbReference type="Proteomes" id="UP000295500">
    <property type="component" value="Unassembled WGS sequence"/>
</dbReference>
<gene>
    <name evidence="11" type="ORF">EV211_10113</name>
</gene>
<evidence type="ECO:0000313" key="11">
    <source>
        <dbReference type="EMBL" id="TDP60499.1"/>
    </source>
</evidence>
<dbReference type="InterPro" id="IPR010722">
    <property type="entry name" value="BATS_dom"/>
</dbReference>
<dbReference type="SFLD" id="SFLDG01060">
    <property type="entry name" value="BATS_domain_containing"/>
    <property type="match status" value="1"/>
</dbReference>
<feature type="binding site" evidence="8">
    <location>
        <position position="204"/>
    </location>
    <ligand>
        <name>S-adenosyl-L-methionine</name>
        <dbReference type="ChEBI" id="CHEBI:59789"/>
    </ligand>
</feature>
<keyword evidence="5 7" id="KW-0411">Iron-sulfur</keyword>
<evidence type="ECO:0000256" key="5">
    <source>
        <dbReference type="ARBA" id="ARBA00023014"/>
    </source>
</evidence>
<feature type="binding site" evidence="7">
    <location>
        <position position="88"/>
    </location>
    <ligand>
        <name>[4Fe-4S] cluster</name>
        <dbReference type="ChEBI" id="CHEBI:49883"/>
        <note>4Fe-4S-S-AdoMet</note>
    </ligand>
</feature>
<dbReference type="InterPro" id="IPR007197">
    <property type="entry name" value="rSAM"/>
</dbReference>
<dbReference type="PIRSF" id="PIRSF004762">
    <property type="entry name" value="CHP00423"/>
    <property type="match status" value="1"/>
</dbReference>
<dbReference type="Pfam" id="PF04055">
    <property type="entry name" value="Radical_SAM"/>
    <property type="match status" value="1"/>
</dbReference>
<dbReference type="SUPFAM" id="SSF102114">
    <property type="entry name" value="Radical SAM enzymes"/>
    <property type="match status" value="1"/>
</dbReference>
<keyword evidence="3" id="KW-0479">Metal-binding</keyword>
<evidence type="ECO:0000256" key="9">
    <source>
        <dbReference type="SAM" id="MobiDB-lite"/>
    </source>
</evidence>
<evidence type="ECO:0000256" key="6">
    <source>
        <dbReference type="ARBA" id="ARBA00034078"/>
    </source>
</evidence>
<organism evidence="11 12">
    <name type="scientific">Aminicella lysinilytica</name>
    <dbReference type="NCBI Taxonomy" id="433323"/>
    <lineage>
        <taxon>Bacteria</taxon>
        <taxon>Bacillati</taxon>
        <taxon>Bacillota</taxon>
        <taxon>Clostridia</taxon>
        <taxon>Peptostreptococcales</taxon>
        <taxon>Anaerovoracaceae</taxon>
        <taxon>Aminicella</taxon>
    </lineage>
</organism>
<feature type="region of interest" description="Disordered" evidence="9">
    <location>
        <begin position="1"/>
        <end position="21"/>
    </location>
</feature>
<dbReference type="SFLD" id="SFLDG01280">
    <property type="entry name" value="HydE/PylB-like"/>
    <property type="match status" value="1"/>
</dbReference>
<dbReference type="GO" id="GO:0016740">
    <property type="term" value="F:transferase activity"/>
    <property type="evidence" value="ECO:0007669"/>
    <property type="project" value="TreeGrafter"/>
</dbReference>
<dbReference type="NCBIfam" id="TIGR03956">
    <property type="entry name" value="rSAM_HydE"/>
    <property type="match status" value="1"/>
</dbReference>
<sequence length="375" mass="42149">MADVRDRSQGPPSSGWEGGGASTRALIDTLEADRHLDRNQWIAFFRGRTPEALEYLSTRAREVSRKQFGRDIYTRGLIEFTNYCRNDCYYCGIRCSNAKADRYRLTDQQIMDCCKQGYGLGFRTFVLQGGEDPQLTEDRIACLVTAIKDKYPDCAVTLSIGEWERSSYERFFRAGADRYLLRHETADPEHYRRLHPKGLSPEHRKQCLRELAEIGYQAGTGFMIGSPGQGPEQLAEDMLFIEQLAPQMIGIGPFVPHHDTPFAGERAGTVEETLYCIGALRLMLPQALIPATTALGTMAEDGRERGILAGANVVMPNLSPLGVREKYELYDNKICTGDEAAECRDCLELRMESIGYRLVVSRGDHPQAGKEERNV</sequence>
<dbReference type="SMART" id="SM00876">
    <property type="entry name" value="BATS"/>
    <property type="match status" value="1"/>
</dbReference>
<dbReference type="PROSITE" id="PS51918">
    <property type="entry name" value="RADICAL_SAM"/>
    <property type="match status" value="1"/>
</dbReference>
<evidence type="ECO:0000256" key="1">
    <source>
        <dbReference type="ARBA" id="ARBA00022485"/>
    </source>
</evidence>
<keyword evidence="1 7" id="KW-0004">4Fe-4S</keyword>
<evidence type="ECO:0000256" key="4">
    <source>
        <dbReference type="ARBA" id="ARBA00023004"/>
    </source>
</evidence>
<dbReference type="Gene3D" id="3.20.20.70">
    <property type="entry name" value="Aldolase class I"/>
    <property type="match status" value="1"/>
</dbReference>
<dbReference type="SMART" id="SM00729">
    <property type="entry name" value="Elp3"/>
    <property type="match status" value="1"/>
</dbReference>
<evidence type="ECO:0000256" key="8">
    <source>
        <dbReference type="PIRSR" id="PIRSR004762-2"/>
    </source>
</evidence>
<dbReference type="InterPro" id="IPR024021">
    <property type="entry name" value="FeFe-hyd_HydE_rSAM"/>
</dbReference>
<dbReference type="EMBL" id="SNXO01000001">
    <property type="protein sequence ID" value="TDP60499.1"/>
    <property type="molecule type" value="Genomic_DNA"/>
</dbReference>
<dbReference type="InterPro" id="IPR013785">
    <property type="entry name" value="Aldolase_TIM"/>
</dbReference>
<dbReference type="GO" id="GO:0046872">
    <property type="term" value="F:metal ion binding"/>
    <property type="evidence" value="ECO:0007669"/>
    <property type="project" value="UniProtKB-KW"/>
</dbReference>
<feature type="binding site" evidence="7">
    <location>
        <position position="91"/>
    </location>
    <ligand>
        <name>[4Fe-4S] cluster</name>
        <dbReference type="ChEBI" id="CHEBI:49883"/>
        <note>4Fe-4S-S-AdoMet</note>
    </ligand>
</feature>
<keyword evidence="2 7" id="KW-0949">S-adenosyl-L-methionine</keyword>
<dbReference type="GO" id="GO:0044272">
    <property type="term" value="P:sulfur compound biosynthetic process"/>
    <property type="evidence" value="ECO:0007669"/>
    <property type="project" value="UniProtKB-ARBA"/>
</dbReference>
<dbReference type="CDD" id="cd01335">
    <property type="entry name" value="Radical_SAM"/>
    <property type="match status" value="1"/>
</dbReference>
<dbReference type="SFLD" id="SFLDF00348">
    <property type="entry name" value="FeFe_hydrogenase_maturase_(Hyd"/>
    <property type="match status" value="1"/>
</dbReference>
<evidence type="ECO:0000256" key="3">
    <source>
        <dbReference type="ARBA" id="ARBA00022723"/>
    </source>
</evidence>
<evidence type="ECO:0000259" key="10">
    <source>
        <dbReference type="PROSITE" id="PS51918"/>
    </source>
</evidence>
<feature type="binding site" evidence="7">
    <location>
        <position position="84"/>
    </location>
    <ligand>
        <name>[4Fe-4S] cluster</name>
        <dbReference type="ChEBI" id="CHEBI:49883"/>
        <note>4Fe-4S-S-AdoMet</note>
    </ligand>
</feature>
<dbReference type="OrthoDB" id="9775764at2"/>
<reference evidence="11 12" key="1">
    <citation type="submission" date="2019-03" db="EMBL/GenBank/DDBJ databases">
        <title>Genomic Encyclopedia of Type Strains, Phase IV (KMG-IV): sequencing the most valuable type-strain genomes for metagenomic binning, comparative biology and taxonomic classification.</title>
        <authorList>
            <person name="Goeker M."/>
        </authorList>
    </citation>
    <scope>NUCLEOTIDE SEQUENCE [LARGE SCALE GENOMIC DNA]</scope>
    <source>
        <strain evidence="11 12">DSM 28287</strain>
    </source>
</reference>
<dbReference type="SFLD" id="SFLDS00029">
    <property type="entry name" value="Radical_SAM"/>
    <property type="match status" value="1"/>
</dbReference>
<evidence type="ECO:0000256" key="7">
    <source>
        <dbReference type="PIRSR" id="PIRSR004762-1"/>
    </source>
</evidence>
<proteinExistence type="predicted"/>